<dbReference type="GO" id="GO:0003743">
    <property type="term" value="F:translation initiation factor activity"/>
    <property type="evidence" value="ECO:0007669"/>
    <property type="project" value="UniProtKB-KW"/>
</dbReference>
<keyword evidence="5" id="KW-0812">Transmembrane</keyword>
<feature type="compositionally biased region" description="Polar residues" evidence="4">
    <location>
        <begin position="12"/>
        <end position="23"/>
    </location>
</feature>
<accession>A0ABC9XYJ2</accession>
<protein>
    <submittedName>
        <fullName evidence="7">Eukaryotic translation initiation factor 3 subunit C-like</fullName>
    </submittedName>
</protein>
<keyword evidence="8" id="KW-1185">Reference proteome</keyword>
<dbReference type="AlphaFoldDB" id="A0ABC9XYJ2"/>
<comment type="caution">
    <text evidence="7">The sequence shown here is derived from an EMBL/GenBank/DDBJ whole genome shotgun (WGS) entry which is preliminary data.</text>
</comment>
<name>A0ABC9XYJ2_GRUJA</name>
<evidence type="ECO:0000256" key="4">
    <source>
        <dbReference type="SAM" id="MobiDB-lite"/>
    </source>
</evidence>
<keyword evidence="2" id="KW-0396">Initiation factor</keyword>
<feature type="region of interest" description="Disordered" evidence="4">
    <location>
        <begin position="1"/>
        <end position="39"/>
    </location>
</feature>
<dbReference type="PANTHER" id="PTHR13937:SF0">
    <property type="entry name" value="EUKARYOTIC TRANSLATION INITIATION FACTOR 3 SUBUNIT C-RELATED"/>
    <property type="match status" value="1"/>
</dbReference>
<feature type="region of interest" description="Disordered" evidence="4">
    <location>
        <begin position="287"/>
        <end position="306"/>
    </location>
</feature>
<evidence type="ECO:0000256" key="3">
    <source>
        <dbReference type="ARBA" id="ARBA00022917"/>
    </source>
</evidence>
<organism evidence="7 8">
    <name type="scientific">Grus japonensis</name>
    <name type="common">Japanese crane</name>
    <name type="synonym">Red-crowned crane</name>
    <dbReference type="NCBI Taxonomy" id="30415"/>
    <lineage>
        <taxon>Eukaryota</taxon>
        <taxon>Metazoa</taxon>
        <taxon>Chordata</taxon>
        <taxon>Craniata</taxon>
        <taxon>Vertebrata</taxon>
        <taxon>Euteleostomi</taxon>
        <taxon>Archelosauria</taxon>
        <taxon>Archosauria</taxon>
        <taxon>Dinosauria</taxon>
        <taxon>Saurischia</taxon>
        <taxon>Theropoda</taxon>
        <taxon>Coelurosauria</taxon>
        <taxon>Aves</taxon>
        <taxon>Neognathae</taxon>
        <taxon>Neoaves</taxon>
        <taxon>Gruiformes</taxon>
        <taxon>Gruidae</taxon>
        <taxon>Grus</taxon>
    </lineage>
</organism>
<dbReference type="Pfam" id="PF05470">
    <property type="entry name" value="eIF-3c_N"/>
    <property type="match status" value="1"/>
</dbReference>
<evidence type="ECO:0000256" key="5">
    <source>
        <dbReference type="SAM" id="Phobius"/>
    </source>
</evidence>
<evidence type="ECO:0000313" key="7">
    <source>
        <dbReference type="EMBL" id="GAB0202381.1"/>
    </source>
</evidence>
<reference evidence="7 8" key="1">
    <citation type="submission" date="2024-06" db="EMBL/GenBank/DDBJ databases">
        <title>The draft genome of Grus japonensis, version 3.</title>
        <authorList>
            <person name="Nabeshima K."/>
            <person name="Suzuki S."/>
            <person name="Onuma M."/>
        </authorList>
    </citation>
    <scope>NUCLEOTIDE SEQUENCE [LARGE SCALE GENOMIC DNA]</scope>
    <source>
        <strain evidence="7 8">451A</strain>
    </source>
</reference>
<keyword evidence="1" id="KW-0963">Cytoplasm</keyword>
<feature type="compositionally biased region" description="Basic residues" evidence="4">
    <location>
        <begin position="190"/>
        <end position="211"/>
    </location>
</feature>
<evidence type="ECO:0000256" key="2">
    <source>
        <dbReference type="ARBA" id="ARBA00022540"/>
    </source>
</evidence>
<dbReference type="Proteomes" id="UP001623348">
    <property type="component" value="Unassembled WGS sequence"/>
</dbReference>
<feature type="domain" description="Eukaryotic translation initiation factor 3 subunit C N-terminal" evidence="6">
    <location>
        <begin position="105"/>
        <end position="194"/>
    </location>
</feature>
<gene>
    <name evidence="7" type="ORF">GRJ2_002703700</name>
</gene>
<keyword evidence="5" id="KW-0472">Membrane</keyword>
<keyword evidence="5" id="KW-1133">Transmembrane helix</keyword>
<proteinExistence type="predicted"/>
<keyword evidence="3" id="KW-0648">Protein biosynthesis</keyword>
<feature type="compositionally biased region" description="Basic and acidic residues" evidence="4">
    <location>
        <begin position="296"/>
        <end position="306"/>
    </location>
</feature>
<sequence>MRRRHPDWSPALSRSASANQRLSLSLAPPSPANHRERFSSFPQCDGERRAELQWFPAPWQSVQGQRHAAAMSDIITASESKCSLLRDELATKPVGCACSNFTFLNKTKENARCVVSGTNEKCLEKVTNHVESIRAAMAVGDVMKCVEEYEALCCAYAKTRSAVGEDGVPRFYARVLADLEDYLDEQRARREQRRRTRRRKRHHPRASPHHRGGGDDDDAQPGTWGPSPHWASPALPPSALPQCFPQVGPTQEPNPHLVGVGVGVGVILLIVIVIISLYKVSRRKKRLEQVGEGQEPDPRSGGEQEV</sequence>
<feature type="region of interest" description="Disordered" evidence="4">
    <location>
        <begin position="187"/>
        <end position="248"/>
    </location>
</feature>
<dbReference type="InterPro" id="IPR027516">
    <property type="entry name" value="EIF3C"/>
</dbReference>
<dbReference type="EMBL" id="BAAFJT010000039">
    <property type="protein sequence ID" value="GAB0202381.1"/>
    <property type="molecule type" value="Genomic_DNA"/>
</dbReference>
<evidence type="ECO:0000313" key="8">
    <source>
        <dbReference type="Proteomes" id="UP001623348"/>
    </source>
</evidence>
<evidence type="ECO:0000259" key="6">
    <source>
        <dbReference type="Pfam" id="PF05470"/>
    </source>
</evidence>
<dbReference type="PANTHER" id="PTHR13937">
    <property type="entry name" value="EUKARYOTIC TRANSLATION INITATION FACTOR 3, SUBUNIT 8 EIF3S8 -RELATED"/>
    <property type="match status" value="1"/>
</dbReference>
<dbReference type="InterPro" id="IPR008905">
    <property type="entry name" value="EIF3C_N_dom"/>
</dbReference>
<feature type="transmembrane region" description="Helical" evidence="5">
    <location>
        <begin position="257"/>
        <end position="278"/>
    </location>
</feature>
<evidence type="ECO:0000256" key="1">
    <source>
        <dbReference type="ARBA" id="ARBA00022490"/>
    </source>
</evidence>